<evidence type="ECO:0000313" key="7">
    <source>
        <dbReference type="Proteomes" id="UP001603978"/>
    </source>
</evidence>
<reference evidence="6 7" key="1">
    <citation type="submission" date="2024-10" db="EMBL/GenBank/DDBJ databases">
        <authorList>
            <person name="Topkara A.R."/>
            <person name="Saygin H."/>
        </authorList>
    </citation>
    <scope>NUCLEOTIDE SEQUENCE [LARGE SCALE GENOMIC DNA]</scope>
    <source>
        <strain evidence="6 7">M3C6</strain>
    </source>
</reference>
<dbReference type="InterPro" id="IPR037057">
    <property type="entry name" value="DNA_rep_MutH/T2_RE_sf"/>
</dbReference>
<proteinExistence type="predicted"/>
<dbReference type="Proteomes" id="UP001603978">
    <property type="component" value="Unassembled WGS sequence"/>
</dbReference>
<dbReference type="EMBL" id="JBICRM010000021">
    <property type="protein sequence ID" value="MFG1707436.1"/>
    <property type="molecule type" value="Genomic_DNA"/>
</dbReference>
<dbReference type="CDD" id="cd22338">
    <property type="entry name" value="NaeI-like"/>
    <property type="match status" value="1"/>
</dbReference>
<dbReference type="InterPro" id="IPR011335">
    <property type="entry name" value="Restrct_endonuc-II-like"/>
</dbReference>
<evidence type="ECO:0000313" key="6">
    <source>
        <dbReference type="EMBL" id="MFG1707436.1"/>
    </source>
</evidence>
<feature type="region of interest" description="Disordered" evidence="4">
    <location>
        <begin position="299"/>
        <end position="325"/>
    </location>
</feature>
<dbReference type="InterPro" id="IPR036388">
    <property type="entry name" value="WH-like_DNA-bd_sf"/>
</dbReference>
<evidence type="ECO:0000256" key="4">
    <source>
        <dbReference type="SAM" id="MobiDB-lite"/>
    </source>
</evidence>
<comment type="caution">
    <text evidence="6">The sequence shown here is derived from an EMBL/GenBank/DDBJ whole genome shotgun (WGS) entry which is preliminary data.</text>
</comment>
<feature type="domain" description="Type II restriction enzyme NaeI" evidence="5">
    <location>
        <begin position="18"/>
        <end position="306"/>
    </location>
</feature>
<protein>
    <submittedName>
        <fullName evidence="6">NaeI family type II restriction endonuclease</fullName>
    </submittedName>
</protein>
<dbReference type="RefSeq" id="WP_393171133.1">
    <property type="nucleotide sequence ID" value="NZ_JBICRM010000021.1"/>
</dbReference>
<keyword evidence="2 6" id="KW-0255">Endonuclease</keyword>
<dbReference type="InterPro" id="IPR015210">
    <property type="entry name" value="NaeI"/>
</dbReference>
<accession>A0ABW7AJ90</accession>
<evidence type="ECO:0000256" key="3">
    <source>
        <dbReference type="ARBA" id="ARBA00022801"/>
    </source>
</evidence>
<dbReference type="Gene3D" id="3.40.600.10">
    <property type="entry name" value="DNA mismatch repair MutH/Restriction endonuclease, type II"/>
    <property type="match status" value="1"/>
</dbReference>
<evidence type="ECO:0000256" key="2">
    <source>
        <dbReference type="ARBA" id="ARBA00022759"/>
    </source>
</evidence>
<dbReference type="SUPFAM" id="SSF52980">
    <property type="entry name" value="Restriction endonuclease-like"/>
    <property type="match status" value="1"/>
</dbReference>
<evidence type="ECO:0000259" key="5">
    <source>
        <dbReference type="Pfam" id="PF09126"/>
    </source>
</evidence>
<organism evidence="6 7">
    <name type="scientific">Nonomuraea marmarensis</name>
    <dbReference type="NCBI Taxonomy" id="3351344"/>
    <lineage>
        <taxon>Bacteria</taxon>
        <taxon>Bacillati</taxon>
        <taxon>Actinomycetota</taxon>
        <taxon>Actinomycetes</taxon>
        <taxon>Streptosporangiales</taxon>
        <taxon>Streptosporangiaceae</taxon>
        <taxon>Nonomuraea</taxon>
    </lineage>
</organism>
<gene>
    <name evidence="6" type="ORF">ACFLIM_29970</name>
</gene>
<evidence type="ECO:0000256" key="1">
    <source>
        <dbReference type="ARBA" id="ARBA00022722"/>
    </source>
</evidence>
<dbReference type="Pfam" id="PF09126">
    <property type="entry name" value="NaeI"/>
    <property type="match status" value="1"/>
</dbReference>
<dbReference type="Gene3D" id="1.10.10.10">
    <property type="entry name" value="Winged helix-like DNA-binding domain superfamily/Winged helix DNA-binding domain"/>
    <property type="match status" value="1"/>
</dbReference>
<name>A0ABW7AJ90_9ACTN</name>
<dbReference type="GO" id="GO:0004519">
    <property type="term" value="F:endonuclease activity"/>
    <property type="evidence" value="ECO:0007669"/>
    <property type="project" value="UniProtKB-KW"/>
</dbReference>
<keyword evidence="1" id="KW-0540">Nuclease</keyword>
<keyword evidence="7" id="KW-1185">Reference proteome</keyword>
<sequence length="325" mass="37051">MIDEPLPGLRTPDAELDRVYAHFRDLDPDGSRTAAVLRRTFDMLLDGPNTGRYRWDQLFKTEKTHCGTLVEINLQREFKFADGRKLDYSLCGIEVDCKYSQDLAKWMIPPEAVNEIILGLWANDKIGVWSAGAIRARPEYLQESQGNRDKKRQLSKHGRNEIRWLLSDQPLPENVLVHMPPSDVEAVFAKRSGQQRLNELLRRAQGRLLTRNVICTVATGDDKPKQDPLKRLRKNGGARDQLRNEGIIILGDYINHRIIAEQLGLPIPGDSEFVSIRLTRAAHADRPYVQLDGEKWTTWQPGDPIENAPELPDLRKLASPLRMPS</sequence>
<keyword evidence="3" id="KW-0378">Hydrolase</keyword>